<proteinExistence type="inferred from homology"/>
<evidence type="ECO:0000256" key="12">
    <source>
        <dbReference type="ARBA" id="ARBA00022857"/>
    </source>
</evidence>
<sequence length="1688" mass="186612">MTLADIPTPIVLSLAAIGFTYVFAKILSYLRVIFSLFLLSGVSLRKFGPKGSWAVITGASDGIGKEFALQLASKGFNVVLVSRTQGKLEALAKEIESKYADIQSKILAMDFAKNSDGDYGRLMALVDGLDVAVLINNVGKSHDIPVPFVLTPSQEMNDIVAINCVGTLKVTRIVAPGMAQRRRGLILTMGSFGGLLPTPLLATYSGSKAFLQQWSTALGSELRPHGVQVELVLSYLVTSSMSKIRRPSMFIPNPKNFVQAVLGKIGRSGGAQGIAHTSTPYWSHGIMHWALAVFLGLSNPFVVDRNKLQDFAKKGLEKSAVQATVPSMSFHVQTPQRPLPGAYFMTPALSRPQASSAVHPPLFRSNSTSSLHGSVDTGQAASTTPIAPAEILKPIERAARTINETLAQEARYPELDNYIGQGISSDYDTPLTPAWAPFQKSKIYNIPDKIFEQYNEAQVSTMMGLFAELGHAWISIDNSLYLWDYSHPNPELIGFEEQPNTITAVKLVAPRPGVFVSSINFLLVVATTSDIFLIGLSCQPNPAGGKIVTLYQTRMSLSVRGMDINVIEGSMASGRVFFSGRHAHDVFEITYQQEEKWFQKRCGKINHTSKGFSALNPGLGLLGHASQEYVVQIAIDDTRNLLYTLSSKSTIRTFHLRPNNALDLAITQTLAYTFSNVRHMVSRTELINIDTPIVSINPISANEASKLHLMATTSTGCRLFLSATSSFGWTATDSGAPTSMQVQHVKFPPPESPSQPTQRSPGQLTPYQANEAIDTSSKSLIPTRAAVRYAPGYCLCFTNKVSGGATDTLFISSPDSGRIARPQDQPQLARYREHGTWMSLESRAEDIGLITPPFAAAPTPAGFGNELAIQFDKPATEIAILTNTGVHIVRRKRLVDIFAAAIRYGRGDDGLEGEVKKFVRLYGRGETTATALAVACGQGLDVMSDSRIVKVTDPEILEISRKVFIEYGGKPILNENSVLDQSIPAIDNVRPSPRHEGTALYISRLVRSIWKAPVIREGTTPMGGLTVSSTVPLEKLQNIQRDLTKLQEFLDTNKSFIDGLAGPESLLRITTKQEEISLQAEHRALNSLVCLIDGIIEGISFVLVLFDDRVEQIILSLKDTFRQRARELTYERLFATNSGKELAKELVKAIVNRSIAAGSNVDTIAEALRRRCGSFCSADDAIIFKSQELLKKASEVGGTSDLGRNLLRESLRLFEQVASSLKMEALKVAAEQFTSMQFYADLGAIQLALSVARESDRGNQALAYIAAGLPEQDDRRRLLETRINCYKMIFDILTAVDLATSQSPEKVDGHYTRSARLRSEAYGVVHTSEDEVFQNSLYDWYIDNGWNDRLLEVESPYIIAYLKRKFTESPAFADLLWNYHAQRGQYYEAARVQLELAKIEIHNDRFRIPLEKRIEYLSRAKANASIHTIGVGRQSRQTLLHQISELLEVANIQDDLLQRLKVDPRLSPAKREEILTELNGPIIGLTDLFNEFVDKAGYFDLSLLIYQAADHQNPTHIKAAWQSLILEVHSATTEKGEPQPYEAVAETVRSMGNRLGLSENTFPIDTLFRELRTYSVEHQLDVGPPTWVVDTFIDLQVPYEAISSVLESMLYHDEAPFTGNNRKFIANDIVYLVSRWWEDDRGGKLFGSEATRAKITQLLAVLAQAQYLTRTEREGVQRWLNRVSLARG</sequence>
<dbReference type="Gene3D" id="1.20.120.1880">
    <property type="entry name" value="Nucleoporin, helical C-terminal domain"/>
    <property type="match status" value="1"/>
</dbReference>
<name>A0A9P8L044_9PEZI</name>
<dbReference type="InterPro" id="IPR042538">
    <property type="entry name" value="Nucleoporin_Nup155_C_3"/>
</dbReference>
<dbReference type="Proteomes" id="UP000698800">
    <property type="component" value="Unassembled WGS sequence"/>
</dbReference>
<keyword evidence="6" id="KW-0813">Transport</keyword>
<organism evidence="27 28">
    <name type="scientific">Glutinoglossum americanum</name>
    <dbReference type="NCBI Taxonomy" id="1670608"/>
    <lineage>
        <taxon>Eukaryota</taxon>
        <taxon>Fungi</taxon>
        <taxon>Dikarya</taxon>
        <taxon>Ascomycota</taxon>
        <taxon>Pezizomycotina</taxon>
        <taxon>Geoglossomycetes</taxon>
        <taxon>Geoglossales</taxon>
        <taxon>Geoglossaceae</taxon>
        <taxon>Glutinoglossum</taxon>
    </lineage>
</organism>
<dbReference type="CDD" id="cd05356">
    <property type="entry name" value="17beta-HSD1_like_SDR_c"/>
    <property type="match status" value="1"/>
</dbReference>
<dbReference type="InterPro" id="IPR007187">
    <property type="entry name" value="Nucleoporin_Nup133/Nup155_C"/>
</dbReference>
<evidence type="ECO:0000256" key="13">
    <source>
        <dbReference type="ARBA" id="ARBA00022927"/>
    </source>
</evidence>
<keyword evidence="7 22" id="KW-0444">Lipid biosynthesis</keyword>
<comment type="catalytic activity">
    <reaction evidence="22">
        <text>a very-long-chain (3R)-3-hydroxyacyl-CoA + NADP(+) = a very-long-chain 3-oxoacyl-CoA + NADPH + H(+)</text>
        <dbReference type="Rhea" id="RHEA:48680"/>
        <dbReference type="ChEBI" id="CHEBI:15378"/>
        <dbReference type="ChEBI" id="CHEBI:57783"/>
        <dbReference type="ChEBI" id="CHEBI:58349"/>
        <dbReference type="ChEBI" id="CHEBI:85440"/>
        <dbReference type="ChEBI" id="CHEBI:90725"/>
        <dbReference type="EC" id="1.1.1.330"/>
    </reaction>
</comment>
<accession>A0A9P8L044</accession>
<feature type="compositionally biased region" description="Polar residues" evidence="23">
    <location>
        <begin position="754"/>
        <end position="765"/>
    </location>
</feature>
<comment type="function">
    <text evidence="22">Component of the microsomal membrane bound fatty acid elongation system, which produces the 26-carbon very long-chain fatty acids (VLCFA) from palmitate. Catalyzes the reduction of the 3-ketoacyl-CoA intermediate that is formed in each cycle of fatty acid elongation. VLCFAs serve as precursors for ceramide and sphingolipids.</text>
</comment>
<dbReference type="GO" id="GO:0005789">
    <property type="term" value="C:endoplasmic reticulum membrane"/>
    <property type="evidence" value="ECO:0007669"/>
    <property type="project" value="UniProtKB-SubCell"/>
</dbReference>
<keyword evidence="11 22" id="KW-0276">Fatty acid metabolism</keyword>
<evidence type="ECO:0000256" key="1">
    <source>
        <dbReference type="ARBA" id="ARBA00004335"/>
    </source>
</evidence>
<comment type="similarity">
    <text evidence="22">Belongs to the short-chain dehydrogenases/reductases (SDR) family.</text>
</comment>
<evidence type="ECO:0000259" key="26">
    <source>
        <dbReference type="Pfam" id="PF08801"/>
    </source>
</evidence>
<dbReference type="Pfam" id="PF00106">
    <property type="entry name" value="adh_short"/>
    <property type="match status" value="1"/>
</dbReference>
<feature type="active site" description="Proton acceptor" evidence="22">
    <location>
        <position position="204"/>
    </location>
</feature>
<feature type="region of interest" description="Disordered" evidence="23">
    <location>
        <begin position="741"/>
        <end position="765"/>
    </location>
</feature>
<dbReference type="EC" id="1.1.1.330" evidence="22"/>
<dbReference type="GO" id="GO:0044611">
    <property type="term" value="C:nuclear pore inner ring"/>
    <property type="evidence" value="ECO:0007669"/>
    <property type="project" value="TreeGrafter"/>
</dbReference>
<evidence type="ECO:0000256" key="14">
    <source>
        <dbReference type="ARBA" id="ARBA00022989"/>
    </source>
</evidence>
<dbReference type="PANTHER" id="PTHR10350">
    <property type="entry name" value="NUCLEAR PORE COMPLEX PROTEIN NUP155"/>
    <property type="match status" value="1"/>
</dbReference>
<evidence type="ECO:0000256" key="19">
    <source>
        <dbReference type="ARBA" id="ARBA00023136"/>
    </source>
</evidence>
<dbReference type="FunFam" id="1.25.40.450:FF:000002">
    <property type="entry name" value="Putative non-repetitive nucleoporin"/>
    <property type="match status" value="1"/>
</dbReference>
<dbReference type="GO" id="GO:0030497">
    <property type="term" value="P:fatty acid elongation"/>
    <property type="evidence" value="ECO:0007669"/>
    <property type="project" value="UniProtKB-UniRule"/>
</dbReference>
<dbReference type="InterPro" id="IPR004870">
    <property type="entry name" value="Nucleoporin_Nup155"/>
</dbReference>
<evidence type="ECO:0000256" key="21">
    <source>
        <dbReference type="ARBA" id="ARBA00023242"/>
    </source>
</evidence>
<dbReference type="Gene3D" id="1.25.40.450">
    <property type="entry name" value="Nucleoporin, helical domain, N-terminal subdomain"/>
    <property type="match status" value="1"/>
</dbReference>
<protein>
    <recommendedName>
        <fullName evidence="22">Very-long-chain 3-oxoacyl-CoA reductase</fullName>
        <ecNumber evidence="22">1.1.1.330</ecNumber>
    </recommendedName>
    <alternativeName>
        <fullName evidence="22">3-ketoacyl-CoA reductase</fullName>
        <shortName evidence="22">3-ketoreductase</shortName>
        <shortName evidence="22">KAR</shortName>
    </alternativeName>
    <alternativeName>
        <fullName evidence="22">Microsomal beta-keto-reductase</fullName>
    </alternativeName>
</protein>
<feature type="domain" description="Nucleoporin Nup133/Nup155-like N-terminal" evidence="26">
    <location>
        <begin position="438"/>
        <end position="888"/>
    </location>
</feature>
<evidence type="ECO:0000256" key="15">
    <source>
        <dbReference type="ARBA" id="ARBA00023002"/>
    </source>
</evidence>
<keyword evidence="9" id="KW-0509">mRNA transport</keyword>
<dbReference type="InterPro" id="IPR036291">
    <property type="entry name" value="NAD(P)-bd_dom_sf"/>
</dbReference>
<comment type="similarity">
    <text evidence="5">Belongs to the non-repetitive/WGA-negative nucleoporin family.</text>
</comment>
<reference evidence="27" key="1">
    <citation type="submission" date="2021-03" db="EMBL/GenBank/DDBJ databases">
        <title>Comparative genomics and phylogenomic investigation of the class Geoglossomycetes provide insights into ecological specialization and systematics.</title>
        <authorList>
            <person name="Melie T."/>
            <person name="Pirro S."/>
            <person name="Miller A.N."/>
            <person name="Quandt A."/>
        </authorList>
    </citation>
    <scope>NUCLEOTIDE SEQUENCE</scope>
    <source>
        <strain evidence="27">GBOQ0MN5Z8</strain>
    </source>
</reference>
<dbReference type="GO" id="GO:0006606">
    <property type="term" value="P:protein import into nucleus"/>
    <property type="evidence" value="ECO:0007669"/>
    <property type="project" value="TreeGrafter"/>
</dbReference>
<keyword evidence="19 22" id="KW-0472">Membrane</keyword>
<dbReference type="InterPro" id="IPR027533">
    <property type="entry name" value="3_ketoreductase_fungal"/>
</dbReference>
<dbReference type="GO" id="GO:0045703">
    <property type="term" value="F:ketoreductase activity"/>
    <property type="evidence" value="ECO:0007669"/>
    <property type="project" value="UniProtKB-UniRule"/>
</dbReference>
<evidence type="ECO:0000259" key="25">
    <source>
        <dbReference type="Pfam" id="PF03177"/>
    </source>
</evidence>
<evidence type="ECO:0000256" key="23">
    <source>
        <dbReference type="SAM" id="MobiDB-lite"/>
    </source>
</evidence>
<dbReference type="GO" id="GO:0017056">
    <property type="term" value="F:structural constituent of nuclear pore"/>
    <property type="evidence" value="ECO:0007669"/>
    <property type="project" value="InterPro"/>
</dbReference>
<keyword evidence="18" id="KW-0906">Nuclear pore complex</keyword>
<evidence type="ECO:0000256" key="16">
    <source>
        <dbReference type="ARBA" id="ARBA00023010"/>
    </source>
</evidence>
<keyword evidence="10 22" id="KW-0256">Endoplasmic reticulum</keyword>
<comment type="caution">
    <text evidence="27">The sequence shown here is derived from an EMBL/GenBank/DDBJ whole genome shotgun (WGS) entry which is preliminary data.</text>
</comment>
<dbReference type="PRINTS" id="PR00081">
    <property type="entry name" value="GDHRDH"/>
</dbReference>
<evidence type="ECO:0000256" key="5">
    <source>
        <dbReference type="ARBA" id="ARBA00007373"/>
    </source>
</evidence>
<dbReference type="PANTHER" id="PTHR10350:SF6">
    <property type="entry name" value="NUCLEAR PORE COMPLEX PROTEIN NUP155"/>
    <property type="match status" value="1"/>
</dbReference>
<evidence type="ECO:0000256" key="22">
    <source>
        <dbReference type="HAMAP-Rule" id="MF_03107"/>
    </source>
</evidence>
<evidence type="ECO:0000256" key="9">
    <source>
        <dbReference type="ARBA" id="ARBA00022816"/>
    </source>
</evidence>
<dbReference type="InterPro" id="IPR014908">
    <property type="entry name" value="Nucleoporin_Nup133/Nup155_N"/>
</dbReference>
<feature type="domain" description="Nucleoporin Nup133/Nup155-like C-terminal" evidence="25">
    <location>
        <begin position="992"/>
        <end position="1663"/>
    </location>
</feature>
<dbReference type="GO" id="GO:0031965">
    <property type="term" value="C:nuclear membrane"/>
    <property type="evidence" value="ECO:0007669"/>
    <property type="project" value="UniProtKB-SubCell"/>
</dbReference>
<keyword evidence="16" id="KW-0811">Translocation</keyword>
<evidence type="ECO:0000256" key="11">
    <source>
        <dbReference type="ARBA" id="ARBA00022832"/>
    </source>
</evidence>
<dbReference type="InterPro" id="IPR042533">
    <property type="entry name" value="Nucleoporin_Nup155_C_1"/>
</dbReference>
<evidence type="ECO:0000256" key="6">
    <source>
        <dbReference type="ARBA" id="ARBA00022448"/>
    </source>
</evidence>
<evidence type="ECO:0000313" key="28">
    <source>
        <dbReference type="Proteomes" id="UP000698800"/>
    </source>
</evidence>
<dbReference type="Pfam" id="PF08801">
    <property type="entry name" value="Nucleoporin_N"/>
    <property type="match status" value="1"/>
</dbReference>
<dbReference type="SUPFAM" id="SSF51735">
    <property type="entry name" value="NAD(P)-binding Rossmann-fold domains"/>
    <property type="match status" value="1"/>
</dbReference>
<dbReference type="GO" id="GO:0000972">
    <property type="term" value="P:transcription-dependent tethering of RNA polymerase II gene DNA at nuclear periphery"/>
    <property type="evidence" value="ECO:0007669"/>
    <property type="project" value="TreeGrafter"/>
</dbReference>
<evidence type="ECO:0000256" key="10">
    <source>
        <dbReference type="ARBA" id="ARBA00022824"/>
    </source>
</evidence>
<keyword evidence="15 22" id="KW-0560">Oxidoreductase</keyword>
<keyword evidence="8 22" id="KW-0812">Transmembrane</keyword>
<dbReference type="OrthoDB" id="338970at2759"/>
<dbReference type="InterPro" id="IPR042537">
    <property type="entry name" value="Nucleoporin_Nup155_C_2"/>
</dbReference>
<dbReference type="GO" id="GO:0051028">
    <property type="term" value="P:mRNA transport"/>
    <property type="evidence" value="ECO:0007669"/>
    <property type="project" value="UniProtKB-KW"/>
</dbReference>
<dbReference type="PROSITE" id="PS00061">
    <property type="entry name" value="ADH_SHORT"/>
    <property type="match status" value="1"/>
</dbReference>
<dbReference type="FunFam" id="1.25.40.440:FF:000001">
    <property type="entry name" value="Nuclear pore complex subunit"/>
    <property type="match status" value="1"/>
</dbReference>
<dbReference type="FunFam" id="3.40.50.720:FF:000317">
    <property type="entry name" value="Very-long-chain 3-oxoacyl-CoA reductase"/>
    <property type="match status" value="1"/>
</dbReference>
<dbReference type="EMBL" id="JAGHQL010000021">
    <property type="protein sequence ID" value="KAH0544273.1"/>
    <property type="molecule type" value="Genomic_DNA"/>
</dbReference>
<comment type="pathway">
    <text evidence="4">Lipid metabolism; fatty acid biosynthesis.</text>
</comment>
<evidence type="ECO:0000256" key="18">
    <source>
        <dbReference type="ARBA" id="ARBA00023132"/>
    </source>
</evidence>
<evidence type="ECO:0000256" key="20">
    <source>
        <dbReference type="ARBA" id="ARBA00023160"/>
    </source>
</evidence>
<keyword evidence="20 22" id="KW-0275">Fatty acid biosynthesis</keyword>
<evidence type="ECO:0000256" key="2">
    <source>
        <dbReference type="ARBA" id="ARBA00004567"/>
    </source>
</evidence>
<keyword evidence="17 22" id="KW-0443">Lipid metabolism</keyword>
<dbReference type="Gene3D" id="3.40.50.720">
    <property type="entry name" value="NAD(P)-binding Rossmann-like Domain"/>
    <property type="match status" value="1"/>
</dbReference>
<dbReference type="HAMAP" id="MF_03107">
    <property type="entry name" value="3_ketoreductase"/>
    <property type="match status" value="1"/>
</dbReference>
<keyword evidence="21" id="KW-0539">Nucleus</keyword>
<dbReference type="GO" id="GO:0006405">
    <property type="term" value="P:RNA export from nucleus"/>
    <property type="evidence" value="ECO:0007669"/>
    <property type="project" value="TreeGrafter"/>
</dbReference>
<dbReference type="GO" id="GO:0051292">
    <property type="term" value="P:nuclear pore complex assembly"/>
    <property type="evidence" value="ECO:0007669"/>
    <property type="project" value="UniProtKB-ARBA"/>
</dbReference>
<keyword evidence="28" id="KW-1185">Reference proteome</keyword>
<dbReference type="GO" id="GO:0141040">
    <property type="term" value="F:very-long-chain 3-oxoacyl-CoA reductase activity"/>
    <property type="evidence" value="ECO:0007669"/>
    <property type="project" value="UniProtKB-EC"/>
</dbReference>
<keyword evidence="12 22" id="KW-0521">NADP</keyword>
<dbReference type="FunFam" id="1.20.58.1780:FF:000003">
    <property type="entry name" value="Non-repetitive nucleoporin, putative"/>
    <property type="match status" value="1"/>
</dbReference>
<keyword evidence="14 22" id="KW-1133">Transmembrane helix</keyword>
<evidence type="ECO:0000256" key="4">
    <source>
        <dbReference type="ARBA" id="ARBA00005194"/>
    </source>
</evidence>
<dbReference type="Gene3D" id="1.25.40.440">
    <property type="entry name" value="Nucleoporin, helical domain, central subdomain"/>
    <property type="match status" value="1"/>
</dbReference>
<dbReference type="GO" id="GO:0030148">
    <property type="term" value="P:sphingolipid biosynthetic process"/>
    <property type="evidence" value="ECO:0007669"/>
    <property type="project" value="UniProtKB-ARBA"/>
</dbReference>
<gene>
    <name evidence="27" type="ORF">FGG08_001536</name>
</gene>
<dbReference type="Pfam" id="PF03177">
    <property type="entry name" value="Nucleoporin_C"/>
    <property type="match status" value="1"/>
</dbReference>
<dbReference type="Gene3D" id="1.20.58.1780">
    <property type="match status" value="1"/>
</dbReference>
<dbReference type="GO" id="GO:0036228">
    <property type="term" value="P:protein localization to nuclear inner membrane"/>
    <property type="evidence" value="ECO:0007669"/>
    <property type="project" value="TreeGrafter"/>
</dbReference>
<dbReference type="InterPro" id="IPR020904">
    <property type="entry name" value="Sc_DH/Rdtase_CS"/>
</dbReference>
<evidence type="ECO:0000313" key="27">
    <source>
        <dbReference type="EMBL" id="KAH0544273.1"/>
    </source>
</evidence>
<evidence type="ECO:0000256" key="7">
    <source>
        <dbReference type="ARBA" id="ARBA00022516"/>
    </source>
</evidence>
<feature type="transmembrane region" description="Helical" evidence="24">
    <location>
        <begin position="12"/>
        <end position="39"/>
    </location>
</feature>
<keyword evidence="13" id="KW-0653">Protein transport</keyword>
<comment type="subcellular location">
    <subcellularLocation>
        <location evidence="22">Endoplasmic reticulum membrane</location>
        <topology evidence="22">Single-pass membrane protein</topology>
    </subcellularLocation>
    <subcellularLocation>
        <location evidence="1">Nucleus membrane</location>
        <topology evidence="1">Peripheral membrane protein</topology>
        <orientation evidence="1">Cytoplasmic side</orientation>
    </subcellularLocation>
    <subcellularLocation>
        <location evidence="3">Nucleus membrane</location>
        <topology evidence="3">Peripheral membrane protein</topology>
        <orientation evidence="3">Nucleoplasmic side</orientation>
    </subcellularLocation>
    <subcellularLocation>
        <location evidence="2">Nucleus</location>
        <location evidence="2">Nuclear pore complex</location>
    </subcellularLocation>
</comment>
<evidence type="ECO:0000256" key="3">
    <source>
        <dbReference type="ARBA" id="ARBA00004620"/>
    </source>
</evidence>
<evidence type="ECO:0000256" key="24">
    <source>
        <dbReference type="SAM" id="Phobius"/>
    </source>
</evidence>
<evidence type="ECO:0000256" key="8">
    <source>
        <dbReference type="ARBA" id="ARBA00022692"/>
    </source>
</evidence>
<evidence type="ECO:0000256" key="17">
    <source>
        <dbReference type="ARBA" id="ARBA00023098"/>
    </source>
</evidence>
<feature type="binding site" evidence="22">
    <location>
        <position position="191"/>
    </location>
    <ligand>
        <name>substrate</name>
    </ligand>
</feature>
<dbReference type="InterPro" id="IPR002347">
    <property type="entry name" value="SDR_fam"/>
</dbReference>